<organism evidence="2">
    <name type="scientific">termite gut metagenome</name>
    <dbReference type="NCBI Taxonomy" id="433724"/>
    <lineage>
        <taxon>unclassified sequences</taxon>
        <taxon>metagenomes</taxon>
        <taxon>organismal metagenomes</taxon>
    </lineage>
</organism>
<feature type="non-terminal residue" evidence="2">
    <location>
        <position position="106"/>
    </location>
</feature>
<comment type="caution">
    <text evidence="2">The sequence shown here is derived from an EMBL/GenBank/DDBJ whole genome shotgun (WGS) entry which is preliminary data.</text>
</comment>
<dbReference type="EMBL" id="SNRY01011877">
    <property type="protein sequence ID" value="KAA6303999.1"/>
    <property type="molecule type" value="Genomic_DNA"/>
</dbReference>
<accession>A0A5J4P6J9</accession>
<dbReference type="PANTHER" id="PTHR11993">
    <property type="entry name" value="NADH-UBIQUINONE OXIDOREDUCTASE 49 KDA SUBUNIT"/>
    <property type="match status" value="1"/>
</dbReference>
<evidence type="ECO:0000313" key="2">
    <source>
        <dbReference type="EMBL" id="KAA6303999.1"/>
    </source>
</evidence>
<dbReference type="InterPro" id="IPR001135">
    <property type="entry name" value="NADH_Q_OxRdtase_suD"/>
</dbReference>
<keyword evidence="2" id="KW-0560">Oxidoreductase</keyword>
<dbReference type="EC" id="1.6.5.-" evidence="2"/>
<proteinExistence type="predicted"/>
<feature type="domain" description="NADH-quinone oxidoreductase subunit D" evidence="1">
    <location>
        <begin position="59"/>
        <end position="103"/>
    </location>
</feature>
<gene>
    <name evidence="2" type="ORF">EZS27_044357</name>
</gene>
<dbReference type="GO" id="GO:0048038">
    <property type="term" value="F:quinone binding"/>
    <property type="evidence" value="ECO:0007669"/>
    <property type="project" value="InterPro"/>
</dbReference>
<dbReference type="InterPro" id="IPR022885">
    <property type="entry name" value="NDH1_su_D/H"/>
</dbReference>
<dbReference type="PANTHER" id="PTHR11993:SF10">
    <property type="entry name" value="NADH DEHYDROGENASE [UBIQUINONE] IRON-SULFUR PROTEIN 2, MITOCHONDRIAL"/>
    <property type="match status" value="1"/>
</dbReference>
<dbReference type="AlphaFoldDB" id="A0A5J4P6J9"/>
<evidence type="ECO:0000259" key="1">
    <source>
        <dbReference type="Pfam" id="PF00346"/>
    </source>
</evidence>
<dbReference type="GO" id="GO:0051287">
    <property type="term" value="F:NAD binding"/>
    <property type="evidence" value="ECO:0007669"/>
    <property type="project" value="InterPro"/>
</dbReference>
<dbReference type="SUPFAM" id="SSF56762">
    <property type="entry name" value="HydB/Nqo4-like"/>
    <property type="match status" value="1"/>
</dbReference>
<protein>
    <submittedName>
        <fullName evidence="2">NAD(P)H-quinone oxidoreductase subunit H</fullName>
        <ecNumber evidence="2">1.6.5.-</ecNumber>
    </submittedName>
</protein>
<dbReference type="InterPro" id="IPR029014">
    <property type="entry name" value="NiFe-Hase_large"/>
</dbReference>
<dbReference type="Pfam" id="PF00346">
    <property type="entry name" value="Complex1_49kDa"/>
    <property type="match status" value="1"/>
</dbReference>
<dbReference type="GO" id="GO:0016651">
    <property type="term" value="F:oxidoreductase activity, acting on NAD(P)H"/>
    <property type="evidence" value="ECO:0007669"/>
    <property type="project" value="InterPro"/>
</dbReference>
<dbReference type="Gene3D" id="1.10.645.10">
    <property type="entry name" value="Cytochrome-c3 Hydrogenase, chain B"/>
    <property type="match status" value="1"/>
</dbReference>
<reference evidence="2" key="1">
    <citation type="submission" date="2019-03" db="EMBL/GenBank/DDBJ databases">
        <title>Single cell metagenomics reveals metabolic interactions within the superorganism composed of flagellate Streblomastix strix and complex community of Bacteroidetes bacteria on its surface.</title>
        <authorList>
            <person name="Treitli S.C."/>
            <person name="Kolisko M."/>
            <person name="Husnik F."/>
            <person name="Keeling P."/>
            <person name="Hampl V."/>
        </authorList>
    </citation>
    <scope>NUCLEOTIDE SEQUENCE</scope>
    <source>
        <strain evidence="2">STM</strain>
    </source>
</reference>
<name>A0A5J4P6J9_9ZZZZ</name>
<sequence length="106" mass="12150">MRGQSPKQSSLDCFLLRSDGLTFDRYIIRLDEIEESLHIIEQLIDNIPGGNYAAKTKAIIKLPKGEFHQRVEGARGEFDVYINSKGDKFPYRVKFRSPCMTLVNTL</sequence>